<accession>I1D0M3</accession>
<dbReference type="RefSeq" id="WP_005463240.1">
    <property type="nucleotide sequence ID" value="NZ_CM001484.1"/>
</dbReference>
<dbReference type="HOGENOM" id="CLU_891068_0_0_11"/>
<evidence type="ECO:0000313" key="2">
    <source>
        <dbReference type="EMBL" id="EIE98497.1"/>
    </source>
</evidence>
<reference evidence="3" key="2">
    <citation type="submission" date="2012-01" db="EMBL/GenBank/DDBJ databases">
        <title>Noncontiguous Finished sequence of chromosome of Saccharomonospora glauca K62.</title>
        <authorList>
            <consortium name="US DOE Joint Genome Institute"/>
            <person name="Lucas S."/>
            <person name="Han J."/>
            <person name="Lapidus A."/>
            <person name="Cheng J.-F."/>
            <person name="Goodwin L."/>
            <person name="Pitluck S."/>
            <person name="Peters L."/>
            <person name="Mikhailova N."/>
            <person name="Held B."/>
            <person name="Detter J.C."/>
            <person name="Han C."/>
            <person name="Tapia R."/>
            <person name="Land M."/>
            <person name="Hauser L."/>
            <person name="Kyrpides N."/>
            <person name="Ivanova N."/>
            <person name="Pagani I."/>
            <person name="Brambilla E.-M."/>
            <person name="Klenk H.-P."/>
            <person name="Woyke T."/>
        </authorList>
    </citation>
    <scope>NUCLEOTIDE SEQUENCE [LARGE SCALE GENOMIC DNA]</scope>
    <source>
        <strain evidence="3">K62</strain>
    </source>
</reference>
<evidence type="ECO:0000256" key="1">
    <source>
        <dbReference type="SAM" id="MobiDB-lite"/>
    </source>
</evidence>
<dbReference type="Proteomes" id="UP000005087">
    <property type="component" value="Chromosome"/>
</dbReference>
<dbReference type="AlphaFoldDB" id="I1D0M3"/>
<dbReference type="eggNOG" id="COG0457">
    <property type="taxonomic scope" value="Bacteria"/>
</dbReference>
<reference evidence="2 3" key="1">
    <citation type="submission" date="2011-09" db="EMBL/GenBank/DDBJ databases">
        <authorList>
            <consortium name="US DOE Joint Genome Institute (JGI-PGF)"/>
            <person name="Lucas S."/>
            <person name="Han J."/>
            <person name="Lapidus A."/>
            <person name="Cheng J.-F."/>
            <person name="Goodwin L."/>
            <person name="Pitluck S."/>
            <person name="Peters L."/>
            <person name="Land M.L."/>
            <person name="Hauser L."/>
            <person name="Brambilla E."/>
            <person name="Klenk H.-P."/>
            <person name="Woyke T.J."/>
        </authorList>
    </citation>
    <scope>NUCLEOTIDE SEQUENCE [LARGE SCALE GENOMIC DNA]</scope>
    <source>
        <strain evidence="2 3">K62</strain>
    </source>
</reference>
<organism evidence="2 3">
    <name type="scientific">Saccharomonospora glauca K62</name>
    <dbReference type="NCBI Taxonomy" id="928724"/>
    <lineage>
        <taxon>Bacteria</taxon>
        <taxon>Bacillati</taxon>
        <taxon>Actinomycetota</taxon>
        <taxon>Actinomycetes</taxon>
        <taxon>Pseudonocardiales</taxon>
        <taxon>Pseudonocardiaceae</taxon>
        <taxon>Saccharomonospora</taxon>
    </lineage>
</organism>
<name>I1D0M3_9PSEU</name>
<dbReference type="STRING" id="928724.SacglDRAFT_01581"/>
<proteinExistence type="predicted"/>
<feature type="region of interest" description="Disordered" evidence="1">
    <location>
        <begin position="144"/>
        <end position="180"/>
    </location>
</feature>
<dbReference type="InterPro" id="IPR036170">
    <property type="entry name" value="YezG-like_sf"/>
</dbReference>
<dbReference type="OrthoDB" id="6957847at2"/>
<dbReference type="EMBL" id="CM001484">
    <property type="protein sequence ID" value="EIE98497.1"/>
    <property type="molecule type" value="Genomic_DNA"/>
</dbReference>
<protein>
    <submittedName>
        <fullName evidence="2">Uncharacterized protein</fullName>
    </submittedName>
</protein>
<gene>
    <name evidence="2" type="ORF">SacglDRAFT_01581</name>
</gene>
<keyword evidence="3" id="KW-1185">Reference proteome</keyword>
<dbReference type="SUPFAM" id="SSF160424">
    <property type="entry name" value="BH3703-like"/>
    <property type="match status" value="2"/>
</dbReference>
<sequence>MTNDQPTHEVEDLKKAISDAFAAHLPPEWAELQVTFRASSTVCQLELGGSTSSGKQLLISPPQELSGLLRQLRAAMYEPGVGTWFSLRLTLRPGSDADFEFNFTEDPKWSPPVPPTVFALDHEAFPRDVDHVPSWLAERLEEAAASDNNVPASDPGPEVDTSDEVGRTPTSRPGGLGPEGQRELLDELASVLLDSAPDDWALIVLEYMCVGRHVELRVGVKDSNGQPIGWEPPRDVDGIFWKLRVGMYREGDGAWLSTFFRMRRPRTYEVFYNWNNEPPWNAEAESFAKELELFPRSAERIPDWFRKRLAEA</sequence>
<evidence type="ECO:0000313" key="3">
    <source>
        <dbReference type="Proteomes" id="UP000005087"/>
    </source>
</evidence>